<sequence>MEYVQLAENQTLPDIAKIAPFRCVVVIEEDVADQRRNEISKWLVKSGCLYMMAWGKECESWDTSVDLANLEEFNFNSVPEESFVSTTWHQDESLSEVFWHSKHCAFHSTVNIENTVVLHLSAVNKKTQYVCKYMSA</sequence>
<evidence type="ECO:0000313" key="2">
    <source>
        <dbReference type="EMBL" id="CAA6830598.1"/>
    </source>
</evidence>
<accession>A0A6S6UF65</accession>
<gene>
    <name evidence="2" type="ORF">HELGO_WM26061</name>
</gene>
<feature type="domain" description="DUF7684" evidence="1">
    <location>
        <begin position="1"/>
        <end position="135"/>
    </location>
</feature>
<organism evidence="2">
    <name type="scientific">uncultured Thiotrichaceae bacterium</name>
    <dbReference type="NCBI Taxonomy" id="298394"/>
    <lineage>
        <taxon>Bacteria</taxon>
        <taxon>Pseudomonadati</taxon>
        <taxon>Pseudomonadota</taxon>
        <taxon>Gammaproteobacteria</taxon>
        <taxon>Thiotrichales</taxon>
        <taxon>Thiotrichaceae</taxon>
        <taxon>environmental samples</taxon>
    </lineage>
</organism>
<name>A0A6S6UF65_9GAMM</name>
<evidence type="ECO:0000259" key="1">
    <source>
        <dbReference type="Pfam" id="PF24733"/>
    </source>
</evidence>
<protein>
    <recommendedName>
        <fullName evidence="1">DUF7684 domain-containing protein</fullName>
    </recommendedName>
</protein>
<dbReference type="AlphaFoldDB" id="A0A6S6UF65"/>
<reference evidence="2" key="1">
    <citation type="submission" date="2020-01" db="EMBL/GenBank/DDBJ databases">
        <authorList>
            <person name="Meier V. D."/>
            <person name="Meier V D."/>
        </authorList>
    </citation>
    <scope>NUCLEOTIDE SEQUENCE</scope>
    <source>
        <strain evidence="2">HLG_WM_MAG_09</strain>
    </source>
</reference>
<dbReference type="Pfam" id="PF24733">
    <property type="entry name" value="DUF7684"/>
    <property type="match status" value="1"/>
</dbReference>
<dbReference type="EMBL" id="CACVAT010000604">
    <property type="protein sequence ID" value="CAA6830598.1"/>
    <property type="molecule type" value="Genomic_DNA"/>
</dbReference>
<dbReference type="InterPro" id="IPR056101">
    <property type="entry name" value="DUF7684"/>
</dbReference>
<proteinExistence type="predicted"/>